<dbReference type="OrthoDB" id="5591786at2759"/>
<dbReference type="InterPro" id="IPR014839">
    <property type="entry name" value="Crt10"/>
</dbReference>
<organism evidence="2 3">
    <name type="scientific">Scytalidium lignicola</name>
    <name type="common">Hyphomycete</name>
    <dbReference type="NCBI Taxonomy" id="5539"/>
    <lineage>
        <taxon>Eukaryota</taxon>
        <taxon>Fungi</taxon>
        <taxon>Dikarya</taxon>
        <taxon>Ascomycota</taxon>
        <taxon>Pezizomycotina</taxon>
        <taxon>Leotiomycetes</taxon>
        <taxon>Leotiomycetes incertae sedis</taxon>
        <taxon>Scytalidium</taxon>
    </lineage>
</organism>
<dbReference type="STRING" id="5539.A0A3E2H6S0"/>
<feature type="non-terminal residue" evidence="2">
    <location>
        <position position="798"/>
    </location>
</feature>
<proteinExistence type="predicted"/>
<reference evidence="2 3" key="1">
    <citation type="submission" date="2018-05" db="EMBL/GenBank/DDBJ databases">
        <title>Draft genome sequence of Scytalidium lignicola DSM 105466, a ubiquitous saprotrophic fungus.</title>
        <authorList>
            <person name="Buettner E."/>
            <person name="Gebauer A.M."/>
            <person name="Hofrichter M."/>
            <person name="Liers C."/>
            <person name="Kellner H."/>
        </authorList>
    </citation>
    <scope>NUCLEOTIDE SEQUENCE [LARGE SCALE GENOMIC DNA]</scope>
    <source>
        <strain evidence="2 3">DSM 105466</strain>
    </source>
</reference>
<accession>A0A3E2H6S0</accession>
<evidence type="ECO:0000313" key="2">
    <source>
        <dbReference type="EMBL" id="RFU28773.1"/>
    </source>
</evidence>
<dbReference type="Pfam" id="PF08728">
    <property type="entry name" value="CRT10"/>
    <property type="match status" value="1"/>
</dbReference>
<sequence>MSRSNSQGRPFKEVNVEPLWSELGCNRFEGSTLPNFNNPQPQLFFEPEDDEPPASVGEQYERWQGAPTVANWRLNLIALSQRDNLFFVAYGDKVHVTVPLNVRQTLPSRPDLILRLPRSHQGLHTTGYIDPFHPHCVNQLMIGNLGDFEILLLCCDDGDVLAYYTRSIAAEIQDTEKARATLPRQKIMVSRVEPFFHENVGISAWGLAIHQRCRLIAVSSNKKEVTVFAFALHESPMPELLTIRGGGKRDFSDKETFPLFSIRKMRPHYGRNENYKRILRLHRMGHNIPSITFADNAHGIAQSVLAMDILGALWQLNIWDLDDIDYEPYRSQGEGRADRPMGWGVLVLPVSLFKQTKTPAEALGIPLSEDPYGCGSLTDLNIPFDISKSVHDVKQSSQWHPMFGPTIRLPDVSEAERREASATTALILQGDDSSDEENTDSRHLDNAYENSAKTISDLAIMELDTDSAAIEEELQFTIGELATSRQIVSDDPESSIDISTDSNTSNLPSSSQAVIRSPSRSRIVGHASGQNAVSANAPRESMDTGVMNRDSPSNFIDPDSQEDILLFKLIVNWPLNLSISKYDRGLMVTEYHRARYAGKDPFVSSQVAKKRWGEHHMPDGSAIMRIFQNHIDLQPPTKHMHHTVCKKLLKQRIPEDVLFQLQHIDRLSIHAVIAELNLVVIASQVGRAALLTLTRPEDSWSTNGPVTLFRVEMFLPLRKQEDEGLRPIVPLLGMTVGPMQSRDMIHKGESNGVPGTRRVASGSGLDARKRWRLILHYYDHTVLTYEISRNEGNVLMVL</sequence>
<dbReference type="EMBL" id="NCSJ02000151">
    <property type="protein sequence ID" value="RFU28773.1"/>
    <property type="molecule type" value="Genomic_DNA"/>
</dbReference>
<dbReference type="Proteomes" id="UP000258309">
    <property type="component" value="Unassembled WGS sequence"/>
</dbReference>
<feature type="compositionally biased region" description="Polar residues" evidence="1">
    <location>
        <begin position="507"/>
        <end position="520"/>
    </location>
</feature>
<protein>
    <submittedName>
        <fullName evidence="2">Uncharacterized protein</fullName>
    </submittedName>
</protein>
<name>A0A3E2H6S0_SCYLI</name>
<comment type="caution">
    <text evidence="2">The sequence shown here is derived from an EMBL/GenBank/DDBJ whole genome shotgun (WGS) entry which is preliminary data.</text>
</comment>
<gene>
    <name evidence="2" type="ORF">B7463_g7561</name>
</gene>
<evidence type="ECO:0000256" key="1">
    <source>
        <dbReference type="SAM" id="MobiDB-lite"/>
    </source>
</evidence>
<feature type="region of interest" description="Disordered" evidence="1">
    <location>
        <begin position="425"/>
        <end position="448"/>
    </location>
</feature>
<feature type="non-terminal residue" evidence="2">
    <location>
        <position position="1"/>
    </location>
</feature>
<evidence type="ECO:0000313" key="3">
    <source>
        <dbReference type="Proteomes" id="UP000258309"/>
    </source>
</evidence>
<keyword evidence="3" id="KW-1185">Reference proteome</keyword>
<dbReference type="AlphaFoldDB" id="A0A3E2H6S0"/>
<dbReference type="OMA" id="DVPYIPR"/>
<feature type="compositionally biased region" description="Low complexity" evidence="1">
    <location>
        <begin position="495"/>
        <end position="506"/>
    </location>
</feature>
<feature type="region of interest" description="Disordered" evidence="1">
    <location>
        <begin position="485"/>
        <end position="521"/>
    </location>
</feature>